<dbReference type="AlphaFoldDB" id="A0A0A0F052"/>
<gene>
    <name evidence="1" type="ORF">N799_05075</name>
</gene>
<proteinExistence type="predicted"/>
<protein>
    <submittedName>
        <fullName evidence="1">Uncharacterized protein</fullName>
    </submittedName>
</protein>
<dbReference type="Proteomes" id="UP000029989">
    <property type="component" value="Unassembled WGS sequence"/>
</dbReference>
<organism evidence="1 2">
    <name type="scientific">Lysobacter arseniciresistens ZS79</name>
    <dbReference type="NCBI Taxonomy" id="913325"/>
    <lineage>
        <taxon>Bacteria</taxon>
        <taxon>Pseudomonadati</taxon>
        <taxon>Pseudomonadota</taxon>
        <taxon>Gammaproteobacteria</taxon>
        <taxon>Lysobacterales</taxon>
        <taxon>Lysobacteraceae</taxon>
        <taxon>Novilysobacter</taxon>
    </lineage>
</organism>
<comment type="caution">
    <text evidence="1">The sequence shown here is derived from an EMBL/GenBank/DDBJ whole genome shotgun (WGS) entry which is preliminary data.</text>
</comment>
<dbReference type="OrthoDB" id="1374948at2"/>
<accession>A0A0A0F052</accession>
<name>A0A0A0F052_9GAMM</name>
<evidence type="ECO:0000313" key="2">
    <source>
        <dbReference type="Proteomes" id="UP000029989"/>
    </source>
</evidence>
<keyword evidence="2" id="KW-1185">Reference proteome</keyword>
<dbReference type="EMBL" id="AVPT01000015">
    <property type="protein sequence ID" value="KGM56164.1"/>
    <property type="molecule type" value="Genomic_DNA"/>
</dbReference>
<dbReference type="eggNOG" id="ENOG5030KGB">
    <property type="taxonomic scope" value="Bacteria"/>
</dbReference>
<reference evidence="1 2" key="1">
    <citation type="journal article" date="2015" name="Stand. Genomic Sci.">
        <title>Genomic information of the arsenic-resistant bacterium Lysobacter arseniciresistens type strain ZS79(T) and comparison of Lysobacter draft genomes.</title>
        <authorList>
            <person name="Liu L."/>
            <person name="Zhang S."/>
            <person name="Luo M."/>
            <person name="Wang G."/>
        </authorList>
    </citation>
    <scope>NUCLEOTIDE SEQUENCE [LARGE SCALE GENOMIC DNA]</scope>
    <source>
        <strain evidence="1 2">ZS79</strain>
    </source>
</reference>
<evidence type="ECO:0000313" key="1">
    <source>
        <dbReference type="EMBL" id="KGM56164.1"/>
    </source>
</evidence>
<dbReference type="RefSeq" id="WP_036211161.1">
    <property type="nucleotide sequence ID" value="NZ_AVPT01000015.1"/>
</dbReference>
<sequence>MEYRLKIKALGVFPSVEIDEGKFFSLCQSRRALSNALLGEEAYDLLVSNHEEFERELASLAVGRMMRSEYSYEAFFAIKAVLARRLANLVTAGRIYVDQAPRYHAQTMGLRSELRLARTSMNREYDRSFAYRFMETYRNHVQHYSSTVDSISLGGARDKATQQLAYVVEPYAEKAKLGLNRKFKKDVLDEMPDKVDLRRMARGYLAALSVVHAELRNRSKPVIDEAKTVIETAIAEYERELGKKPAGLFAIQEENGKELACFPLLTDWHRAFELLIERNHGYKDLERHYVTTQFRA</sequence>